<keyword evidence="3 5" id="KW-1133">Transmembrane helix</keyword>
<comment type="subcellular location">
    <subcellularLocation>
        <location evidence="1">Membrane</location>
        <topology evidence="1">Multi-pass membrane protein</topology>
    </subcellularLocation>
</comment>
<organism evidence="7">
    <name type="scientific">uncultured organism</name>
    <dbReference type="NCBI Taxonomy" id="155900"/>
    <lineage>
        <taxon>unclassified sequences</taxon>
        <taxon>environmental samples</taxon>
    </lineage>
</organism>
<sequence length="298" mass="30695">MAETSGAVPAHPRRLMALAPCVFVLLWSAGFPVAKVALHASSPFVLLELRYLCAAGAMAVLFAILRPALPRGAQQWRDVAVVGVLVQVVYFGLTYLSLYSGASATVVALIVSLQPILVAVFAPVVVGERVRAGQWCGLVLGLAGAMTVILAGGGRTSLTPAGVALAVGALAGIVAAMLYERRFGVGHHPVSVNLIQYALGAALCLPLVFLGEGHLEWTVPFAAALGYLVIGNSLVAVTLLLAMTRAGQVARVASLFFFVPPMAAVIARVVLGEAVTPAGWLGIAVASAGVSLATRRRA</sequence>
<keyword evidence="4 5" id="KW-0472">Membrane</keyword>
<feature type="transmembrane region" description="Helical" evidence="5">
    <location>
        <begin position="79"/>
        <end position="98"/>
    </location>
</feature>
<dbReference type="PANTHER" id="PTHR32322">
    <property type="entry name" value="INNER MEMBRANE TRANSPORTER"/>
    <property type="match status" value="1"/>
</dbReference>
<accession>A0A5B8RCW3</accession>
<evidence type="ECO:0000256" key="2">
    <source>
        <dbReference type="ARBA" id="ARBA00022692"/>
    </source>
</evidence>
<dbReference type="InterPro" id="IPR050638">
    <property type="entry name" value="AA-Vitamin_Transporters"/>
</dbReference>
<name>A0A5B8RCW3_9ZZZZ</name>
<feature type="transmembrane region" description="Helical" evidence="5">
    <location>
        <begin position="158"/>
        <end position="178"/>
    </location>
</feature>
<reference evidence="7" key="1">
    <citation type="submission" date="2019-06" db="EMBL/GenBank/DDBJ databases">
        <authorList>
            <person name="Murdoch R.W."/>
            <person name="Fathepure B."/>
        </authorList>
    </citation>
    <scope>NUCLEOTIDE SEQUENCE</scope>
</reference>
<feature type="transmembrane region" description="Helical" evidence="5">
    <location>
        <begin position="15"/>
        <end position="37"/>
    </location>
</feature>
<evidence type="ECO:0000313" key="7">
    <source>
        <dbReference type="EMBL" id="QEA06879.1"/>
    </source>
</evidence>
<protein>
    <recommendedName>
        <fullName evidence="6">EamA domain-containing protein</fullName>
    </recommendedName>
</protein>
<feature type="domain" description="EamA" evidence="6">
    <location>
        <begin position="21"/>
        <end position="149"/>
    </location>
</feature>
<dbReference type="AlphaFoldDB" id="A0A5B8RCW3"/>
<dbReference type="GO" id="GO:0016020">
    <property type="term" value="C:membrane"/>
    <property type="evidence" value="ECO:0007669"/>
    <property type="project" value="UniProtKB-SubCell"/>
</dbReference>
<dbReference type="InterPro" id="IPR037185">
    <property type="entry name" value="EmrE-like"/>
</dbReference>
<feature type="transmembrane region" description="Helical" evidence="5">
    <location>
        <begin position="249"/>
        <end position="271"/>
    </location>
</feature>
<feature type="transmembrane region" description="Helical" evidence="5">
    <location>
        <begin position="277"/>
        <end position="294"/>
    </location>
</feature>
<gene>
    <name evidence="7" type="ORF">KBTEX_03220</name>
</gene>
<proteinExistence type="predicted"/>
<dbReference type="EMBL" id="MN079180">
    <property type="protein sequence ID" value="QEA06879.1"/>
    <property type="molecule type" value="Genomic_DNA"/>
</dbReference>
<feature type="transmembrane region" description="Helical" evidence="5">
    <location>
        <begin position="221"/>
        <end position="242"/>
    </location>
</feature>
<dbReference type="Pfam" id="PF00892">
    <property type="entry name" value="EamA"/>
    <property type="match status" value="2"/>
</dbReference>
<feature type="transmembrane region" description="Helical" evidence="5">
    <location>
        <begin position="49"/>
        <end position="67"/>
    </location>
</feature>
<feature type="domain" description="EamA" evidence="6">
    <location>
        <begin position="162"/>
        <end position="293"/>
    </location>
</feature>
<evidence type="ECO:0000256" key="5">
    <source>
        <dbReference type="SAM" id="Phobius"/>
    </source>
</evidence>
<feature type="transmembrane region" description="Helical" evidence="5">
    <location>
        <begin position="132"/>
        <end position="152"/>
    </location>
</feature>
<dbReference type="PANTHER" id="PTHR32322:SF2">
    <property type="entry name" value="EAMA DOMAIN-CONTAINING PROTEIN"/>
    <property type="match status" value="1"/>
</dbReference>
<dbReference type="SUPFAM" id="SSF103481">
    <property type="entry name" value="Multidrug resistance efflux transporter EmrE"/>
    <property type="match status" value="2"/>
</dbReference>
<evidence type="ECO:0000259" key="6">
    <source>
        <dbReference type="Pfam" id="PF00892"/>
    </source>
</evidence>
<feature type="transmembrane region" description="Helical" evidence="5">
    <location>
        <begin position="104"/>
        <end position="125"/>
    </location>
</feature>
<feature type="transmembrane region" description="Helical" evidence="5">
    <location>
        <begin position="190"/>
        <end position="209"/>
    </location>
</feature>
<evidence type="ECO:0000256" key="3">
    <source>
        <dbReference type="ARBA" id="ARBA00022989"/>
    </source>
</evidence>
<evidence type="ECO:0000256" key="1">
    <source>
        <dbReference type="ARBA" id="ARBA00004141"/>
    </source>
</evidence>
<dbReference type="InterPro" id="IPR000620">
    <property type="entry name" value="EamA_dom"/>
</dbReference>
<keyword evidence="2 5" id="KW-0812">Transmembrane</keyword>
<evidence type="ECO:0000256" key="4">
    <source>
        <dbReference type="ARBA" id="ARBA00023136"/>
    </source>
</evidence>